<dbReference type="SUPFAM" id="SSF50729">
    <property type="entry name" value="PH domain-like"/>
    <property type="match status" value="1"/>
</dbReference>
<sequence>MRRARPKSYVLATSTSLPETEQMSFSHDESRDLSSLGSLSSIDRTPRSNHLSHCQPSAHRIQKFLAFFSHQNSPVKLRSKRSRTSLPTSRNPFPTTVLRANKLIRQGWLRHQELELGKCGKRRLWEECWAVLSDQSLYLCPQEPKTTVMDSTGENLINIPSCARVDVHSSIIDIAYEWLAMSSTKHVIRLVTQTRTEHLFELDSAASEDDTEPLFLYCHDESSVDYMSTRNEMNDNLIRL</sequence>
<gene>
    <name evidence="3" type="ORF">DICVIV_04010</name>
</gene>
<feature type="domain" description="PH" evidence="2">
    <location>
        <begin position="104"/>
        <end position="205"/>
    </location>
</feature>
<evidence type="ECO:0000313" key="4">
    <source>
        <dbReference type="Proteomes" id="UP000053766"/>
    </source>
</evidence>
<organism evidence="3 4">
    <name type="scientific">Dictyocaulus viviparus</name>
    <name type="common">Bovine lungworm</name>
    <dbReference type="NCBI Taxonomy" id="29172"/>
    <lineage>
        <taxon>Eukaryota</taxon>
        <taxon>Metazoa</taxon>
        <taxon>Ecdysozoa</taxon>
        <taxon>Nematoda</taxon>
        <taxon>Chromadorea</taxon>
        <taxon>Rhabditida</taxon>
        <taxon>Rhabditina</taxon>
        <taxon>Rhabditomorpha</taxon>
        <taxon>Strongyloidea</taxon>
        <taxon>Metastrongylidae</taxon>
        <taxon>Dictyocaulus</taxon>
    </lineage>
</organism>
<dbReference type="InterPro" id="IPR001849">
    <property type="entry name" value="PH_domain"/>
</dbReference>
<name>A0A0D8Y5J1_DICVI</name>
<dbReference type="InterPro" id="IPR011993">
    <property type="entry name" value="PH-like_dom_sf"/>
</dbReference>
<dbReference type="Gene3D" id="2.30.29.30">
    <property type="entry name" value="Pleckstrin-homology domain (PH domain)/Phosphotyrosine-binding domain (PTB)"/>
    <property type="match status" value="1"/>
</dbReference>
<dbReference type="Proteomes" id="UP000053766">
    <property type="component" value="Unassembled WGS sequence"/>
</dbReference>
<feature type="region of interest" description="Disordered" evidence="1">
    <location>
        <begin position="1"/>
        <end position="53"/>
    </location>
</feature>
<dbReference type="AlphaFoldDB" id="A0A0D8Y5J1"/>
<dbReference type="Pfam" id="PF00169">
    <property type="entry name" value="PH"/>
    <property type="match status" value="1"/>
</dbReference>
<dbReference type="STRING" id="29172.A0A0D8Y5J1"/>
<accession>A0A0D8Y5J1</accession>
<keyword evidence="4" id="KW-1185">Reference proteome</keyword>
<dbReference type="EMBL" id="KN716222">
    <property type="protein sequence ID" value="KJH49826.1"/>
    <property type="molecule type" value="Genomic_DNA"/>
</dbReference>
<proteinExistence type="predicted"/>
<protein>
    <submittedName>
        <fullName evidence="3">PH domain protein</fullName>
    </submittedName>
</protein>
<evidence type="ECO:0000256" key="1">
    <source>
        <dbReference type="SAM" id="MobiDB-lite"/>
    </source>
</evidence>
<feature type="compositionally biased region" description="Polar residues" evidence="1">
    <location>
        <begin position="11"/>
        <end position="25"/>
    </location>
</feature>
<evidence type="ECO:0000259" key="2">
    <source>
        <dbReference type="Pfam" id="PF00169"/>
    </source>
</evidence>
<reference evidence="4" key="2">
    <citation type="journal article" date="2016" name="Sci. Rep.">
        <title>Dictyocaulus viviparus genome, variome and transcriptome elucidate lungworm biology and support future intervention.</title>
        <authorList>
            <person name="McNulty S.N."/>
            <person name="Strube C."/>
            <person name="Rosa B.A."/>
            <person name="Martin J.C."/>
            <person name="Tyagi R."/>
            <person name="Choi Y.J."/>
            <person name="Wang Q."/>
            <person name="Hallsworth Pepin K."/>
            <person name="Zhang X."/>
            <person name="Ozersky P."/>
            <person name="Wilson R.K."/>
            <person name="Sternberg P.W."/>
            <person name="Gasser R.B."/>
            <person name="Mitreva M."/>
        </authorList>
    </citation>
    <scope>NUCLEOTIDE SEQUENCE [LARGE SCALE GENOMIC DNA]</scope>
    <source>
        <strain evidence="4">HannoverDv2000</strain>
    </source>
</reference>
<evidence type="ECO:0000313" key="3">
    <source>
        <dbReference type="EMBL" id="KJH49826.1"/>
    </source>
</evidence>
<reference evidence="3 4" key="1">
    <citation type="submission" date="2013-11" db="EMBL/GenBank/DDBJ databases">
        <title>Draft genome of the bovine lungworm Dictyocaulus viviparus.</title>
        <authorList>
            <person name="Mitreva M."/>
        </authorList>
    </citation>
    <scope>NUCLEOTIDE SEQUENCE [LARGE SCALE GENOMIC DNA]</scope>
    <source>
        <strain evidence="3 4">HannoverDv2000</strain>
    </source>
</reference>
<dbReference type="OrthoDB" id="9994905at2759"/>